<evidence type="ECO:0000256" key="4">
    <source>
        <dbReference type="ARBA" id="ARBA00022771"/>
    </source>
</evidence>
<accession>A0ABV6LB07</accession>
<keyword evidence="3 11" id="KW-0227">DNA damage</keyword>
<dbReference type="EMBL" id="JBHLTS010000064">
    <property type="protein sequence ID" value="MFC0516623.1"/>
    <property type="molecule type" value="Genomic_DNA"/>
</dbReference>
<evidence type="ECO:0000313" key="15">
    <source>
        <dbReference type="EMBL" id="MFC0516623.1"/>
    </source>
</evidence>
<keyword evidence="2 11" id="KW-0547">Nucleotide-binding</keyword>
<dbReference type="InterPro" id="IPR027417">
    <property type="entry name" value="P-loop_NTPase"/>
</dbReference>
<dbReference type="PANTHER" id="PTHR32472">
    <property type="entry name" value="DNA REPAIR PROTEIN RADA"/>
    <property type="match status" value="1"/>
</dbReference>
<name>A0ABV6LB07_9SPHI</name>
<comment type="caution">
    <text evidence="15">The sequence shown here is derived from an EMBL/GenBank/DDBJ whole genome shotgun (WGS) entry which is preliminary data.</text>
</comment>
<evidence type="ECO:0000256" key="8">
    <source>
        <dbReference type="ARBA" id="ARBA00023016"/>
    </source>
</evidence>
<evidence type="ECO:0000256" key="3">
    <source>
        <dbReference type="ARBA" id="ARBA00022763"/>
    </source>
</evidence>
<dbReference type="HAMAP" id="MF_01498">
    <property type="entry name" value="RadA_bact"/>
    <property type="match status" value="1"/>
</dbReference>
<keyword evidence="1 11" id="KW-0479">Metal-binding</keyword>
<comment type="function">
    <text evidence="13">DNA-dependent ATPase involved in processing of recombination intermediates, plays a role in repairing DNA breaks. Stimulates the branch migration of RecA-mediated strand transfer reactions, allowing the 3' invading strand to extend heteroduplex DNA faster. Binds ssDNA in the presence of ADP but not other nucleotides, has ATPase activity that is stimulated by ssDNA and various branched DNA structures, but inhibited by SSB. Does not have RecA's homology-searching function.</text>
</comment>
<dbReference type="Gene3D" id="3.40.50.300">
    <property type="entry name" value="P-loop containing nucleotide triphosphate hydrolases"/>
    <property type="match status" value="1"/>
</dbReference>
<comment type="function">
    <text evidence="11">Plays a role in repairing double-strand DNA breaks, probably involving stabilizing or processing branched DNA or blocked replication forks.</text>
</comment>
<dbReference type="PANTHER" id="PTHR32472:SF10">
    <property type="entry name" value="DNA REPAIR PROTEIN RADA-LIKE PROTEIN"/>
    <property type="match status" value="1"/>
</dbReference>
<dbReference type="InterPro" id="IPR003593">
    <property type="entry name" value="AAA+_ATPase"/>
</dbReference>
<organism evidence="15 16">
    <name type="scientific">Mucilaginibacter angelicae</name>
    <dbReference type="NCBI Taxonomy" id="869718"/>
    <lineage>
        <taxon>Bacteria</taxon>
        <taxon>Pseudomonadati</taxon>
        <taxon>Bacteroidota</taxon>
        <taxon>Sphingobacteriia</taxon>
        <taxon>Sphingobacteriales</taxon>
        <taxon>Sphingobacteriaceae</taxon>
        <taxon>Mucilaginibacter</taxon>
    </lineage>
</organism>
<dbReference type="SMART" id="SM00382">
    <property type="entry name" value="AAA"/>
    <property type="match status" value="1"/>
</dbReference>
<dbReference type="SUPFAM" id="SSF52540">
    <property type="entry name" value="P-loop containing nucleoside triphosphate hydrolases"/>
    <property type="match status" value="1"/>
</dbReference>
<evidence type="ECO:0000256" key="6">
    <source>
        <dbReference type="ARBA" id="ARBA00022833"/>
    </source>
</evidence>
<dbReference type="CDD" id="cd01121">
    <property type="entry name" value="RadA_SMS_N"/>
    <property type="match status" value="1"/>
</dbReference>
<evidence type="ECO:0000256" key="10">
    <source>
        <dbReference type="ARBA" id="ARBA00023204"/>
    </source>
</evidence>
<dbReference type="InterPro" id="IPR041166">
    <property type="entry name" value="Rubredoxin_2"/>
</dbReference>
<evidence type="ECO:0000313" key="16">
    <source>
        <dbReference type="Proteomes" id="UP001589828"/>
    </source>
</evidence>
<dbReference type="Pfam" id="PF13541">
    <property type="entry name" value="ChlI"/>
    <property type="match status" value="1"/>
</dbReference>
<dbReference type="SUPFAM" id="SSF54211">
    <property type="entry name" value="Ribosomal protein S5 domain 2-like"/>
    <property type="match status" value="1"/>
</dbReference>
<dbReference type="PRINTS" id="PR01874">
    <property type="entry name" value="DNAREPAIRADA"/>
</dbReference>
<dbReference type="InterPro" id="IPR004504">
    <property type="entry name" value="DNA_repair_RadA"/>
</dbReference>
<dbReference type="Pfam" id="PF13481">
    <property type="entry name" value="AAA_25"/>
    <property type="match status" value="1"/>
</dbReference>
<reference evidence="15 16" key="1">
    <citation type="submission" date="2024-09" db="EMBL/GenBank/DDBJ databases">
        <authorList>
            <person name="Sun Q."/>
            <person name="Mori K."/>
        </authorList>
    </citation>
    <scope>NUCLEOTIDE SEQUENCE [LARGE SCALE GENOMIC DNA]</scope>
    <source>
        <strain evidence="15 16">NCAIM B.02415</strain>
    </source>
</reference>
<evidence type="ECO:0000259" key="14">
    <source>
        <dbReference type="PROSITE" id="PS50162"/>
    </source>
</evidence>
<keyword evidence="5" id="KW-0378">Hydrolase</keyword>
<proteinExistence type="inferred from homology"/>
<feature type="binding site" evidence="11">
    <location>
        <begin position="100"/>
        <end position="107"/>
    </location>
    <ligand>
        <name>ATP</name>
        <dbReference type="ChEBI" id="CHEBI:30616"/>
    </ligand>
</feature>
<feature type="region of interest" description="Lon-protease-like" evidence="11">
    <location>
        <begin position="381"/>
        <end position="492"/>
    </location>
</feature>
<dbReference type="RefSeq" id="WP_377024397.1">
    <property type="nucleotide sequence ID" value="NZ_JBHLTS010000064.1"/>
</dbReference>
<keyword evidence="8 11" id="KW-0346">Stress response</keyword>
<dbReference type="InterPro" id="IPR014721">
    <property type="entry name" value="Ribsml_uS5_D2-typ_fold_subgr"/>
</dbReference>
<protein>
    <recommendedName>
        <fullName evidence="11 12">DNA repair protein RadA</fullName>
    </recommendedName>
</protein>
<dbReference type="Gene3D" id="3.30.230.10">
    <property type="match status" value="1"/>
</dbReference>
<evidence type="ECO:0000256" key="12">
    <source>
        <dbReference type="NCBIfam" id="TIGR00416"/>
    </source>
</evidence>
<dbReference type="NCBIfam" id="TIGR00416">
    <property type="entry name" value="sms"/>
    <property type="match status" value="1"/>
</dbReference>
<comment type="domain">
    <text evidence="11">The middle region has homology to RecA with ATPase motifs including the RadA KNRFG motif, while the C-terminus is homologous to Lon protease.</text>
</comment>
<dbReference type="InterPro" id="IPR020568">
    <property type="entry name" value="Ribosomal_Su5_D2-typ_SF"/>
</dbReference>
<keyword evidence="7 11" id="KW-0067">ATP-binding</keyword>
<evidence type="ECO:0000256" key="11">
    <source>
        <dbReference type="HAMAP-Rule" id="MF_01498"/>
    </source>
</evidence>
<dbReference type="InterPro" id="IPR020588">
    <property type="entry name" value="RecA_ATP-bd"/>
</dbReference>
<keyword evidence="6 13" id="KW-0862">Zinc</keyword>
<feature type="short sequence motif" description="RadA KNRFG motif" evidence="11">
    <location>
        <begin position="282"/>
        <end position="286"/>
    </location>
</feature>
<keyword evidence="4 13" id="KW-0863">Zinc-finger</keyword>
<dbReference type="Pfam" id="PF18073">
    <property type="entry name" value="Zn_ribbon_LapB"/>
    <property type="match status" value="1"/>
</dbReference>
<comment type="similarity">
    <text evidence="11 13">Belongs to the RecA family. RadA subfamily.</text>
</comment>
<evidence type="ECO:0000256" key="2">
    <source>
        <dbReference type="ARBA" id="ARBA00022741"/>
    </source>
</evidence>
<keyword evidence="10 11" id="KW-0234">DNA repair</keyword>
<sequence>MAKSKIAYFCQSCGFESPKWLGKCPSCQQWNTFVEEVIEKGNASVPAWKPASTSQQRANKPVQVTDITYSEEHRVPTPDKEFNRVLGGGIVPGSLVLIGGEPGIGKSTLMLQLALNMPHQKVLYVSGEESDRQIKMRAERLMPPPPPKGGANSGNYTGLSSIEAPPLGGGGGGTCYILTETSTQNIFKQIESLEPDLVVIDSIQTLHSAHIESTPGSVSQVRECTAELLRFAKETSTPVFLIGHITKDGMIAGPKILEHMVDTVLQFEGDRHHVYRILRTIKNRFGSASELGIYEMMGEGLREVSNPSEILLSHRETPLSGITISATLEGMRPMLIETQALVSASAYGTPQRTATGFDTKRMSMLLAVLEKRCGFRLGAKDVFLNITGGIRVEDPAIDLGLAAAIISSHEDMPIPFKTCFAGELGLSGEIRAVNRVEQRIAEAQKLGFNQIFISKYNLPASGQDKKRMDLSRYDIDIKIVSSIEEVFGLLFG</sequence>
<feature type="domain" description="RecA family profile 1" evidence="14">
    <location>
        <begin position="71"/>
        <end position="245"/>
    </location>
</feature>
<evidence type="ECO:0000256" key="13">
    <source>
        <dbReference type="RuleBase" id="RU003555"/>
    </source>
</evidence>
<keyword evidence="9 11" id="KW-0238">DNA-binding</keyword>
<evidence type="ECO:0000256" key="5">
    <source>
        <dbReference type="ARBA" id="ARBA00022801"/>
    </source>
</evidence>
<keyword evidence="16" id="KW-1185">Reference proteome</keyword>
<gene>
    <name evidence="11 15" type="primary">radA</name>
    <name evidence="15" type="ORF">ACFFGT_20620</name>
</gene>
<evidence type="ECO:0000256" key="7">
    <source>
        <dbReference type="ARBA" id="ARBA00022840"/>
    </source>
</evidence>
<evidence type="ECO:0000256" key="9">
    <source>
        <dbReference type="ARBA" id="ARBA00023125"/>
    </source>
</evidence>
<dbReference type="PROSITE" id="PS50162">
    <property type="entry name" value="RECA_2"/>
    <property type="match status" value="1"/>
</dbReference>
<dbReference type="Proteomes" id="UP001589828">
    <property type="component" value="Unassembled WGS sequence"/>
</dbReference>
<evidence type="ECO:0000256" key="1">
    <source>
        <dbReference type="ARBA" id="ARBA00022723"/>
    </source>
</evidence>